<proteinExistence type="predicted"/>
<sequence length="115" mass="12953">MALLQSSPATNSNRHLSSHSSSPKHEKKTKYFTSPNRFVVLSTANDELASDVFTSNSNATEREQLPPSQNVLKSFHMPAIYVKNIRNFSEFHKKLIHLTGINDFSLITQPHTKDA</sequence>
<protein>
    <submittedName>
        <fullName evidence="3">Uncharacterized protein LOC112682769</fullName>
    </submittedName>
</protein>
<evidence type="ECO:0000313" key="3">
    <source>
        <dbReference type="RefSeq" id="XP_025409279.1"/>
    </source>
</evidence>
<evidence type="ECO:0000313" key="2">
    <source>
        <dbReference type="Proteomes" id="UP000694846"/>
    </source>
</evidence>
<reference evidence="3" key="1">
    <citation type="submission" date="2025-08" db="UniProtKB">
        <authorList>
            <consortium name="RefSeq"/>
        </authorList>
    </citation>
    <scope>IDENTIFICATION</scope>
    <source>
        <tissue evidence="3">Whole body</tissue>
    </source>
</reference>
<feature type="compositionally biased region" description="Polar residues" evidence="1">
    <location>
        <begin position="1"/>
        <end position="10"/>
    </location>
</feature>
<organism evidence="2 3">
    <name type="scientific">Sipha flava</name>
    <name type="common">yellow sugarcane aphid</name>
    <dbReference type="NCBI Taxonomy" id="143950"/>
    <lineage>
        <taxon>Eukaryota</taxon>
        <taxon>Metazoa</taxon>
        <taxon>Ecdysozoa</taxon>
        <taxon>Arthropoda</taxon>
        <taxon>Hexapoda</taxon>
        <taxon>Insecta</taxon>
        <taxon>Pterygota</taxon>
        <taxon>Neoptera</taxon>
        <taxon>Paraneoptera</taxon>
        <taxon>Hemiptera</taxon>
        <taxon>Sternorrhyncha</taxon>
        <taxon>Aphidomorpha</taxon>
        <taxon>Aphidoidea</taxon>
        <taxon>Aphididae</taxon>
        <taxon>Sipha</taxon>
    </lineage>
</organism>
<keyword evidence="2" id="KW-1185">Reference proteome</keyword>
<dbReference type="RefSeq" id="XP_025409279.1">
    <property type="nucleotide sequence ID" value="XM_025553494.1"/>
</dbReference>
<gene>
    <name evidence="3" type="primary">LOC112682769</name>
</gene>
<dbReference type="AlphaFoldDB" id="A0A8B8FEH5"/>
<name>A0A8B8FEH5_9HEMI</name>
<accession>A0A8B8FEH5</accession>
<feature type="region of interest" description="Disordered" evidence="1">
    <location>
        <begin position="1"/>
        <end position="30"/>
    </location>
</feature>
<evidence type="ECO:0000256" key="1">
    <source>
        <dbReference type="SAM" id="MobiDB-lite"/>
    </source>
</evidence>
<dbReference type="GeneID" id="112682769"/>
<dbReference type="Proteomes" id="UP000694846">
    <property type="component" value="Unplaced"/>
</dbReference>
<feature type="compositionally biased region" description="Low complexity" evidence="1">
    <location>
        <begin position="11"/>
        <end position="21"/>
    </location>
</feature>